<dbReference type="SUPFAM" id="SSF52047">
    <property type="entry name" value="RNI-like"/>
    <property type="match status" value="1"/>
</dbReference>
<comment type="caution">
    <text evidence="1">The sequence shown here is derived from an EMBL/GenBank/DDBJ whole genome shotgun (WGS) entry which is preliminary data.</text>
</comment>
<dbReference type="Gene3D" id="3.80.10.10">
    <property type="entry name" value="Ribonuclease Inhibitor"/>
    <property type="match status" value="1"/>
</dbReference>
<reference evidence="1" key="1">
    <citation type="journal article" date="2020" name="Fungal Divers.">
        <title>Resolving the Mortierellaceae phylogeny through synthesis of multi-gene phylogenetics and phylogenomics.</title>
        <authorList>
            <person name="Vandepol N."/>
            <person name="Liber J."/>
            <person name="Desiro A."/>
            <person name="Na H."/>
            <person name="Kennedy M."/>
            <person name="Barry K."/>
            <person name="Grigoriev I.V."/>
            <person name="Miller A.N."/>
            <person name="O'Donnell K."/>
            <person name="Stajich J.E."/>
            <person name="Bonito G."/>
        </authorList>
    </citation>
    <scope>NUCLEOTIDE SEQUENCE</scope>
    <source>
        <strain evidence="1">MES-2147</strain>
    </source>
</reference>
<dbReference type="EMBL" id="JAAAHW010000562">
    <property type="protein sequence ID" value="KAG0001106.1"/>
    <property type="molecule type" value="Genomic_DNA"/>
</dbReference>
<dbReference type="InterPro" id="IPR032675">
    <property type="entry name" value="LRR_dom_sf"/>
</dbReference>
<keyword evidence="2" id="KW-1185">Reference proteome</keyword>
<proteinExistence type="predicted"/>
<dbReference type="AlphaFoldDB" id="A0A9P6MHT1"/>
<protein>
    <submittedName>
        <fullName evidence="1">Uncharacterized protein</fullName>
    </submittedName>
</protein>
<dbReference type="OrthoDB" id="2428724at2759"/>
<accession>A0A9P6MHT1</accession>
<sequence>MDCLLALTHLVLNVRGKFPLQDHLRLLEGGQRLEKLHLSIDLSPYESQNLSEKELEMYQHRISTIKAENSKIKDLCLNTVYFPTVMVDYLQRCPRLERLILRTLSVVHARVDLSQVIQGYCPKLKHLDIWSLSMKNTTQALLLSACSPSETTTTTHGDDRSGLESLKLRLQSDSIDNVLRGILNHKTTLTSLNFSQGRGVTPPGLQLIVGGCMHLKTLIILLHFSDPLSIRMDVVEKEYWNCRHLRTFSVIFNDYCTSIGRDSAVSLEQLYKLKRLRVFEFSKEGASMLDEHHVKTMLEQWPKLEQLG</sequence>
<gene>
    <name evidence="1" type="ORF">BGZ65_003789</name>
</gene>
<feature type="non-terminal residue" evidence="1">
    <location>
        <position position="1"/>
    </location>
</feature>
<dbReference type="Proteomes" id="UP000749646">
    <property type="component" value="Unassembled WGS sequence"/>
</dbReference>
<evidence type="ECO:0000313" key="2">
    <source>
        <dbReference type="Proteomes" id="UP000749646"/>
    </source>
</evidence>
<name>A0A9P6MHT1_9FUNG</name>
<evidence type="ECO:0000313" key="1">
    <source>
        <dbReference type="EMBL" id="KAG0001106.1"/>
    </source>
</evidence>
<organism evidence="1 2">
    <name type="scientific">Modicella reniformis</name>
    <dbReference type="NCBI Taxonomy" id="1440133"/>
    <lineage>
        <taxon>Eukaryota</taxon>
        <taxon>Fungi</taxon>
        <taxon>Fungi incertae sedis</taxon>
        <taxon>Mucoromycota</taxon>
        <taxon>Mortierellomycotina</taxon>
        <taxon>Mortierellomycetes</taxon>
        <taxon>Mortierellales</taxon>
        <taxon>Mortierellaceae</taxon>
        <taxon>Modicella</taxon>
    </lineage>
</organism>